<feature type="domain" description="Cytochrome c" evidence="5">
    <location>
        <begin position="307"/>
        <end position="429"/>
    </location>
</feature>
<dbReference type="GO" id="GO:0046872">
    <property type="term" value="F:metal ion binding"/>
    <property type="evidence" value="ECO:0007669"/>
    <property type="project" value="UniProtKB-KW"/>
</dbReference>
<proteinExistence type="predicted"/>
<evidence type="ECO:0000256" key="2">
    <source>
        <dbReference type="ARBA" id="ARBA00022723"/>
    </source>
</evidence>
<dbReference type="InterPro" id="IPR010538">
    <property type="entry name" value="DHOR"/>
</dbReference>
<keyword evidence="3 4" id="KW-0408">Iron</keyword>
<evidence type="ECO:0000256" key="1">
    <source>
        <dbReference type="ARBA" id="ARBA00022617"/>
    </source>
</evidence>
<dbReference type="GO" id="GO:0009055">
    <property type="term" value="F:electron transfer activity"/>
    <property type="evidence" value="ECO:0007669"/>
    <property type="project" value="InterPro"/>
</dbReference>
<dbReference type="RefSeq" id="WP_158077848.1">
    <property type="nucleotide sequence ID" value="NZ_CP147511.1"/>
</dbReference>
<keyword evidence="7" id="KW-1185">Reference proteome</keyword>
<gene>
    <name evidence="6" type="ORF">B0682_03115</name>
</gene>
<dbReference type="Gene3D" id="1.10.760.10">
    <property type="entry name" value="Cytochrome c-like domain"/>
    <property type="match status" value="1"/>
</dbReference>
<dbReference type="EMBL" id="MUYT01000004">
    <property type="protein sequence ID" value="OOS21661.1"/>
    <property type="molecule type" value="Genomic_DNA"/>
</dbReference>
<dbReference type="InterPro" id="IPR051395">
    <property type="entry name" value="Cytochrome_c_Peroxidase/MauG"/>
</dbReference>
<dbReference type="Pfam" id="PF06537">
    <property type="entry name" value="DHOR"/>
    <property type="match status" value="2"/>
</dbReference>
<reference evidence="6 7" key="1">
    <citation type="submission" date="2017-02" db="EMBL/GenBank/DDBJ databases">
        <title>Draft genome sequence of Moraxella lincolnii CCUG 9405T type strain.</title>
        <authorList>
            <person name="Salva-Serra F."/>
            <person name="Engstrom-Jakobsson H."/>
            <person name="Thorell K."/>
            <person name="Jaen-Luchoro D."/>
            <person name="Gonzales-Siles L."/>
            <person name="Karlsson R."/>
            <person name="Yazdan S."/>
            <person name="Boulund F."/>
            <person name="Johnning A."/>
            <person name="Engstrand L."/>
            <person name="Kristiansson E."/>
            <person name="Moore E."/>
        </authorList>
    </citation>
    <scope>NUCLEOTIDE SEQUENCE [LARGE SCALE GENOMIC DNA]</scope>
    <source>
        <strain evidence="6 7">CCUG 9405</strain>
    </source>
</reference>
<sequence length="429" mass="47558">MPWSETREHLPSNQPIDGLSDADMDKFMLGRSFFTITWVAAPSATTARDGLGPLFNANACVACHRATRHKQSFNDDGNHSRILVFKLSQPNKHHYGQYQQMTPTDSIYGSQLAVNGIHGVPFEAKTDIVWQYGQQTLADGTVVHLRKPIPKVSDWQYGTPNSQTRISLRIAPLLVGLGLLQKIPDEDILSAVDEKDSNQDGIYGKVNYAPDIGNHDVGNNRLAIGRFGHKASMPSVLMQTADAAINDMGLTNPLHPNENCTWQQTACVNAPRPRPTPEGDLDLPMGRLQAIAFYLQHLKAPKNIADNSKRNGQALFKTLQCATCHTPIQKTHDGIIFQPYSNLLLHDMGPDLADARPEYDATPQHWRTTPLWGLGAKSRANIPLLHDGRANTVTEAILWHGGEAEQAKQAFIQLNKTQRHDLLDFLNTL</sequence>
<dbReference type="STRING" id="90241.B0682_03115"/>
<dbReference type="GO" id="GO:0020037">
    <property type="term" value="F:heme binding"/>
    <property type="evidence" value="ECO:0007669"/>
    <property type="project" value="InterPro"/>
</dbReference>
<dbReference type="OrthoDB" id="9805202at2"/>
<dbReference type="InterPro" id="IPR036909">
    <property type="entry name" value="Cyt_c-like_dom_sf"/>
</dbReference>
<evidence type="ECO:0000259" key="5">
    <source>
        <dbReference type="PROSITE" id="PS51007"/>
    </source>
</evidence>
<dbReference type="PIRSF" id="PIRSF028099">
    <property type="entry name" value="DUF1111"/>
    <property type="match status" value="1"/>
</dbReference>
<organism evidence="6 7">
    <name type="scientific">Lwoffella lincolnii</name>
    <dbReference type="NCBI Taxonomy" id="90241"/>
    <lineage>
        <taxon>Bacteria</taxon>
        <taxon>Pseudomonadati</taxon>
        <taxon>Pseudomonadota</taxon>
        <taxon>Gammaproteobacteria</taxon>
        <taxon>Moraxellales</taxon>
        <taxon>Moraxellaceae</taxon>
        <taxon>Lwoffella</taxon>
    </lineage>
</organism>
<name>A0A1T0CHP6_9GAMM</name>
<dbReference type="GO" id="GO:0004130">
    <property type="term" value="F:cytochrome-c peroxidase activity"/>
    <property type="evidence" value="ECO:0007669"/>
    <property type="project" value="TreeGrafter"/>
</dbReference>
<evidence type="ECO:0000313" key="6">
    <source>
        <dbReference type="EMBL" id="OOS21661.1"/>
    </source>
</evidence>
<dbReference type="PROSITE" id="PS51007">
    <property type="entry name" value="CYTC"/>
    <property type="match status" value="1"/>
</dbReference>
<evidence type="ECO:0000256" key="3">
    <source>
        <dbReference type="ARBA" id="ARBA00023004"/>
    </source>
</evidence>
<keyword evidence="1 4" id="KW-0349">Heme</keyword>
<evidence type="ECO:0000256" key="4">
    <source>
        <dbReference type="PROSITE-ProRule" id="PRU00433"/>
    </source>
</evidence>
<dbReference type="SUPFAM" id="SSF46626">
    <property type="entry name" value="Cytochrome c"/>
    <property type="match status" value="1"/>
</dbReference>
<dbReference type="InterPro" id="IPR009056">
    <property type="entry name" value="Cyt_c-like_dom"/>
</dbReference>
<dbReference type="PANTHER" id="PTHR30600">
    <property type="entry name" value="CYTOCHROME C PEROXIDASE-RELATED"/>
    <property type="match status" value="1"/>
</dbReference>
<comment type="caution">
    <text evidence="6">The sequence shown here is derived from an EMBL/GenBank/DDBJ whole genome shotgun (WGS) entry which is preliminary data.</text>
</comment>
<dbReference type="PANTHER" id="PTHR30600:SF4">
    <property type="entry name" value="CYTOCHROME C DOMAIN-CONTAINING PROTEIN"/>
    <property type="match status" value="1"/>
</dbReference>
<dbReference type="Proteomes" id="UP000191094">
    <property type="component" value="Unassembled WGS sequence"/>
</dbReference>
<dbReference type="AlphaFoldDB" id="A0A1T0CHP6"/>
<accession>A0A1T0CHP6</accession>
<protein>
    <recommendedName>
        <fullName evidence="5">Cytochrome c domain-containing protein</fullName>
    </recommendedName>
</protein>
<keyword evidence="2 4" id="KW-0479">Metal-binding</keyword>
<evidence type="ECO:0000313" key="7">
    <source>
        <dbReference type="Proteomes" id="UP000191094"/>
    </source>
</evidence>